<evidence type="ECO:0000313" key="1">
    <source>
        <dbReference type="EMBL" id="GBP97719.1"/>
    </source>
</evidence>
<protein>
    <submittedName>
        <fullName evidence="1">Uncharacterized protein</fullName>
    </submittedName>
</protein>
<evidence type="ECO:0000313" key="2">
    <source>
        <dbReference type="Proteomes" id="UP000299102"/>
    </source>
</evidence>
<proteinExistence type="predicted"/>
<name>A0A4C2AEX9_EUMVA</name>
<dbReference type="Proteomes" id="UP000299102">
    <property type="component" value="Unassembled WGS sequence"/>
</dbReference>
<accession>A0A4C2AEX9</accession>
<gene>
    <name evidence="1" type="ORF">EVAR_94028_1</name>
</gene>
<keyword evidence="2" id="KW-1185">Reference proteome</keyword>
<comment type="caution">
    <text evidence="1">The sequence shown here is derived from an EMBL/GenBank/DDBJ whole genome shotgun (WGS) entry which is preliminary data.</text>
</comment>
<organism evidence="1 2">
    <name type="scientific">Eumeta variegata</name>
    <name type="common">Bagworm moth</name>
    <name type="synonym">Eumeta japonica</name>
    <dbReference type="NCBI Taxonomy" id="151549"/>
    <lineage>
        <taxon>Eukaryota</taxon>
        <taxon>Metazoa</taxon>
        <taxon>Ecdysozoa</taxon>
        <taxon>Arthropoda</taxon>
        <taxon>Hexapoda</taxon>
        <taxon>Insecta</taxon>
        <taxon>Pterygota</taxon>
        <taxon>Neoptera</taxon>
        <taxon>Endopterygota</taxon>
        <taxon>Lepidoptera</taxon>
        <taxon>Glossata</taxon>
        <taxon>Ditrysia</taxon>
        <taxon>Tineoidea</taxon>
        <taxon>Psychidae</taxon>
        <taxon>Oiketicinae</taxon>
        <taxon>Eumeta</taxon>
    </lineage>
</organism>
<sequence>MEESQFARAEAPKCCCGFSADPLWMYPIIFPNVAGPVAEPPPYAIVVPVSIRLEVLSAISTISVCYMSKASREGSPFAFLDDIKLVVTKTSRISSQASNKGEFDALLDKVDSSYHVTDIEHIAV</sequence>
<dbReference type="EMBL" id="BGZK01002992">
    <property type="protein sequence ID" value="GBP97719.1"/>
    <property type="molecule type" value="Genomic_DNA"/>
</dbReference>
<reference evidence="1 2" key="1">
    <citation type="journal article" date="2019" name="Commun. Biol.">
        <title>The bagworm genome reveals a unique fibroin gene that provides high tensile strength.</title>
        <authorList>
            <person name="Kono N."/>
            <person name="Nakamura H."/>
            <person name="Ohtoshi R."/>
            <person name="Tomita M."/>
            <person name="Numata K."/>
            <person name="Arakawa K."/>
        </authorList>
    </citation>
    <scope>NUCLEOTIDE SEQUENCE [LARGE SCALE GENOMIC DNA]</scope>
</reference>
<dbReference type="AlphaFoldDB" id="A0A4C2AEX9"/>